<dbReference type="EMBL" id="JASSQD010000001">
    <property type="protein sequence ID" value="MDK9556142.1"/>
    <property type="molecule type" value="Genomic_DNA"/>
</dbReference>
<comment type="caution">
    <text evidence="1">The sequence shown here is derived from an EMBL/GenBank/DDBJ whole genome shotgun (WGS) entry which is preliminary data.</text>
</comment>
<protein>
    <submittedName>
        <fullName evidence="1">Uncharacterized protein</fullName>
    </submittedName>
</protein>
<proteinExistence type="predicted"/>
<keyword evidence="2" id="KW-1185">Reference proteome</keyword>
<dbReference type="Pfam" id="PF20196">
    <property type="entry name" value="DUF6559"/>
    <property type="match status" value="1"/>
</dbReference>
<name>A0ABT7H716_9GAMM</name>
<reference evidence="1 2" key="1">
    <citation type="submission" date="2023-05" db="EMBL/GenBank/DDBJ databases">
        <title>Marinobacter albus sp. nov., a marine bacterium isolated from sand in a coastal intertidal zone of huludao.</title>
        <authorList>
            <person name="Deng T."/>
        </authorList>
    </citation>
    <scope>NUCLEOTIDE SEQUENCE [LARGE SCALE GENOMIC DNA]</scope>
    <source>
        <strain evidence="1 2">M216</strain>
    </source>
</reference>
<organism evidence="1 2">
    <name type="scientific">Marinobacter albus</name>
    <dbReference type="NCBI Taxonomy" id="3030833"/>
    <lineage>
        <taxon>Bacteria</taxon>
        <taxon>Pseudomonadati</taxon>
        <taxon>Pseudomonadota</taxon>
        <taxon>Gammaproteobacteria</taxon>
        <taxon>Pseudomonadales</taxon>
        <taxon>Marinobacteraceae</taxon>
        <taxon>Marinobacter</taxon>
    </lineage>
</organism>
<dbReference type="RefSeq" id="WP_285366879.1">
    <property type="nucleotide sequence ID" value="NZ_JASSQD010000001.1"/>
</dbReference>
<evidence type="ECO:0000313" key="1">
    <source>
        <dbReference type="EMBL" id="MDK9556142.1"/>
    </source>
</evidence>
<dbReference type="Proteomes" id="UP001223547">
    <property type="component" value="Unassembled WGS sequence"/>
</dbReference>
<accession>A0ABT7H716</accession>
<gene>
    <name evidence="1" type="ORF">QQF73_00795</name>
</gene>
<dbReference type="InterPro" id="IPR046689">
    <property type="entry name" value="DUF6559"/>
</dbReference>
<sequence>MIELIRKFQLKRALRGYVQILGPELRKRYGGSDQYTVLQIKKTVAHLKLDIQYLPYAVAMYRHEQSKNTVDMLRLDQAFLNRLRAEVADALLDGNPNYSARDVLALSKKVKWKGGPSPNWWSNNLGKTSL</sequence>
<evidence type="ECO:0000313" key="2">
    <source>
        <dbReference type="Proteomes" id="UP001223547"/>
    </source>
</evidence>